<dbReference type="RefSeq" id="WP_091490043.1">
    <property type="nucleotide sequence ID" value="NZ_LT629692.1"/>
</dbReference>
<dbReference type="GO" id="GO:0030980">
    <property type="term" value="P:alpha-glucan catabolic process"/>
    <property type="evidence" value="ECO:0007669"/>
    <property type="project" value="TreeGrafter"/>
</dbReference>
<dbReference type="Gene3D" id="3.20.20.80">
    <property type="entry name" value="Glycosidases"/>
    <property type="match status" value="4"/>
</dbReference>
<feature type="domain" description="Glycosyl hydrolase family 13 catalytic" evidence="1">
    <location>
        <begin position="5"/>
        <end position="686"/>
    </location>
</feature>
<name>A0A1G8A6H2_9MICO</name>
<dbReference type="STRING" id="370764.SAMN04489810_2282"/>
<sequence length="817" mass="88689">MTRRPISTYRLQIRSGFDLDAAAAVTGYLSDLGVDWAYLSPLLKASDGSDHGYDVVDSTLVDPARGGREGLDRFAAAARAAGLGILIDIVPNHMGVAVPAQNPWWWDVLTFGRESRYAAAFDIDWDFGSGKVRLPILGGTVDEALEDVEVVLQQSQQTGPGEAQPSPGVVKYFDHVLPLAPGSVPSGVDLTDPAVIRDVLDGQHWELLFWRREAAELNYRRFFAVTTLAGVRVETPWVFDESHAEVLRWVREGLADGLRVDHPDGLLDPGGYLARLADATGGAYVLVEKILEHGEDLPAWWETDGTTGYDALAEFDRLLIDPAGEGVLNELDAVVRPSGPRDYSDVIHDTKRMIADTIQGAEIARLVRELPDLGAAPESEAGGAGFTRLDPAVARDALAELLTCFPVYRSYLPAGREQLDRAAAEASDRRPDLAAAIASLVPVLADPAHAVARRFQQTTGPVMAKGVEDTAFYRYNRLGSLTEVGGDPSVFALTVDDFHLAQSRRQAQWPAAMTTLSTHDTKRGEDVRARLDVLSEIPERWADLLADLRAGSTSGHAGFDDLLYQAAIGAWPITRERLHAYAEKASREAAEATGWWDPDAAFEERMHATIDAIFDDAQLNRRLTAFVNEIALAGWSNALSAKLLQLTGPGVPDVYQGSELWETSLVDPDNRREVDFDLRRRMLSAIDSAPAGEQLPSIDASGAAKLLVTSRALRLRRDRPDLFTRYTPMSVVGEASAHAVAFDRGGTLTVATRLPVGLASRGGWGETVLLRHGGPTRDALTGRRFTDSMIPLTELLGTYPVALLVSDEPDSEAGADS</sequence>
<dbReference type="GO" id="GO:0005992">
    <property type="term" value="P:trehalose biosynthetic process"/>
    <property type="evidence" value="ECO:0007669"/>
    <property type="project" value="TreeGrafter"/>
</dbReference>
<evidence type="ECO:0000259" key="1">
    <source>
        <dbReference type="SMART" id="SM00642"/>
    </source>
</evidence>
<dbReference type="PANTHER" id="PTHR10357">
    <property type="entry name" value="ALPHA-AMYLASE FAMILY MEMBER"/>
    <property type="match status" value="1"/>
</dbReference>
<protein>
    <submittedName>
        <fullName evidence="2">Maltooligosyl trehalose synthase</fullName>
    </submittedName>
</protein>
<reference evidence="2 3" key="1">
    <citation type="submission" date="2016-10" db="EMBL/GenBank/DDBJ databases">
        <authorList>
            <person name="de Groot N.N."/>
        </authorList>
    </citation>
    <scope>NUCLEOTIDE SEQUENCE [LARGE SCALE GENOMIC DNA]</scope>
    <source>
        <strain evidence="2 3">DSM 23142</strain>
    </source>
</reference>
<evidence type="ECO:0000313" key="2">
    <source>
        <dbReference type="EMBL" id="SDH16575.1"/>
    </source>
</evidence>
<dbReference type="PANTHER" id="PTHR10357:SF216">
    <property type="entry name" value="MALTOOLIGOSYL TREHALOSE SYNTHASE-RELATED"/>
    <property type="match status" value="1"/>
</dbReference>
<dbReference type="NCBIfam" id="TIGR02401">
    <property type="entry name" value="trehalose_TreY"/>
    <property type="match status" value="1"/>
</dbReference>
<dbReference type="EMBL" id="LT629692">
    <property type="protein sequence ID" value="SDH16575.1"/>
    <property type="molecule type" value="Genomic_DNA"/>
</dbReference>
<dbReference type="Proteomes" id="UP000199009">
    <property type="component" value="Chromosome I"/>
</dbReference>
<keyword evidence="3" id="KW-1185">Reference proteome</keyword>
<organism evidence="2 3">
    <name type="scientific">Microbacterium pygmaeum</name>
    <dbReference type="NCBI Taxonomy" id="370764"/>
    <lineage>
        <taxon>Bacteria</taxon>
        <taxon>Bacillati</taxon>
        <taxon>Actinomycetota</taxon>
        <taxon>Actinomycetes</taxon>
        <taxon>Micrococcales</taxon>
        <taxon>Microbacteriaceae</taxon>
        <taxon>Microbacterium</taxon>
    </lineage>
</organism>
<dbReference type="CDD" id="cd11336">
    <property type="entry name" value="AmyAc_MTSase"/>
    <property type="match status" value="1"/>
</dbReference>
<dbReference type="InterPro" id="IPR017853">
    <property type="entry name" value="GH"/>
</dbReference>
<gene>
    <name evidence="2" type="ORF">SAMN04489810_2282</name>
</gene>
<accession>A0A1G8A6H2</accession>
<dbReference type="InterPro" id="IPR012767">
    <property type="entry name" value="Trehalose_TreY"/>
</dbReference>
<dbReference type="GO" id="GO:0047470">
    <property type="term" value="F:(1,4)-alpha-D-glucan 1-alpha-D-glucosylmutase activity"/>
    <property type="evidence" value="ECO:0007669"/>
    <property type="project" value="TreeGrafter"/>
</dbReference>
<dbReference type="Pfam" id="PF00128">
    <property type="entry name" value="Alpha-amylase"/>
    <property type="match status" value="1"/>
</dbReference>
<dbReference type="InterPro" id="IPR006047">
    <property type="entry name" value="GH13_cat_dom"/>
</dbReference>
<dbReference type="AlphaFoldDB" id="A0A1G8A6H2"/>
<proteinExistence type="predicted"/>
<dbReference type="OrthoDB" id="9761577at2"/>
<dbReference type="SUPFAM" id="SSF51445">
    <property type="entry name" value="(Trans)glycosidases"/>
    <property type="match status" value="1"/>
</dbReference>
<evidence type="ECO:0000313" key="3">
    <source>
        <dbReference type="Proteomes" id="UP000199009"/>
    </source>
</evidence>
<dbReference type="SMART" id="SM00642">
    <property type="entry name" value="Aamy"/>
    <property type="match status" value="1"/>
</dbReference>